<comment type="caution">
    <text evidence="1">The sequence shown here is derived from an EMBL/GenBank/DDBJ whole genome shotgun (WGS) entry which is preliminary data.</text>
</comment>
<protein>
    <submittedName>
        <fullName evidence="1">Type IV pilus biogenesis protein PilM</fullName>
    </submittedName>
</protein>
<dbReference type="Gene3D" id="3.30.420.40">
    <property type="match status" value="2"/>
</dbReference>
<evidence type="ECO:0000313" key="1">
    <source>
        <dbReference type="EMBL" id="OAQ21362.1"/>
    </source>
</evidence>
<dbReference type="SUPFAM" id="SSF53067">
    <property type="entry name" value="Actin-like ATPase domain"/>
    <property type="match status" value="2"/>
</dbReference>
<dbReference type="STRING" id="999894.TDIS_0583"/>
<reference evidence="1 2" key="1">
    <citation type="submission" date="2016-04" db="EMBL/GenBank/DDBJ databases">
        <title>Genome analysis of Thermosulfurimonas dismutans, the first thermophilic sulfur-disproportionating bacterium of the phylum Thermodesulfobacteria.</title>
        <authorList>
            <person name="Mardanov A.V."/>
            <person name="Beletsky A.V."/>
            <person name="Kadnikov V.V."/>
            <person name="Slobodkin A.I."/>
            <person name="Ravin N.V."/>
        </authorList>
    </citation>
    <scope>NUCLEOTIDE SEQUENCE [LARGE SCALE GENOMIC DNA]</scope>
    <source>
        <strain evidence="1 2">S95</strain>
    </source>
</reference>
<evidence type="ECO:0000313" key="2">
    <source>
        <dbReference type="Proteomes" id="UP000078390"/>
    </source>
</evidence>
<dbReference type="PANTHER" id="PTHR32432">
    <property type="entry name" value="CELL DIVISION PROTEIN FTSA-RELATED"/>
    <property type="match status" value="1"/>
</dbReference>
<dbReference type="PANTHER" id="PTHR32432:SF3">
    <property type="entry name" value="ETHANOLAMINE UTILIZATION PROTEIN EUTJ"/>
    <property type="match status" value="1"/>
</dbReference>
<dbReference type="InterPro" id="IPR050696">
    <property type="entry name" value="FtsA/MreB"/>
</dbReference>
<dbReference type="EMBL" id="LWLG01000002">
    <property type="protein sequence ID" value="OAQ21362.1"/>
    <property type="molecule type" value="Genomic_DNA"/>
</dbReference>
<sequence>MQFLARLTGQKSFLGLDIGTYSLKLAEATLKGSKIVITGFAQIRLPKGVVVDGLVQNEEIFLKSLKSLLENLKTKTRNLNMGLYAYTALYDRIPVSLREGSDLSAAVKEEIEAFIPFDINEVYYDYFPIIKDNEYEIIFAVSKKEYVNKFIEIFSKIGLNVNAIDIDVFGISNLLEYLYGPSARMIIDIGASKTLAIFVDKNGPLFSREIALGLSNITENIAQELDLSFEEAENIKFEIPDDERGYAIKEIYTEFFRSLVGELENSLNIFKAKYYSHPEEVFVIGGGALISGMSEFLQEKFEIPVKDLNISDKIIFCNDFDEDYILELNKIGVIAISQAVREFVA</sequence>
<organism evidence="1 2">
    <name type="scientific">Thermosulfurimonas dismutans</name>
    <dbReference type="NCBI Taxonomy" id="999894"/>
    <lineage>
        <taxon>Bacteria</taxon>
        <taxon>Pseudomonadati</taxon>
        <taxon>Thermodesulfobacteriota</taxon>
        <taxon>Thermodesulfobacteria</taxon>
        <taxon>Thermodesulfobacteriales</taxon>
        <taxon>Thermodesulfobacteriaceae</taxon>
        <taxon>Thermosulfurimonas</taxon>
    </lineage>
</organism>
<accession>A0A179D7D4</accession>
<dbReference type="InterPro" id="IPR043129">
    <property type="entry name" value="ATPase_NBD"/>
</dbReference>
<dbReference type="Pfam" id="PF11104">
    <property type="entry name" value="PilM_2"/>
    <property type="match status" value="1"/>
</dbReference>
<dbReference type="AlphaFoldDB" id="A0A179D7D4"/>
<keyword evidence="2" id="KW-1185">Reference proteome</keyword>
<dbReference type="Proteomes" id="UP000078390">
    <property type="component" value="Unassembled WGS sequence"/>
</dbReference>
<dbReference type="InterPro" id="IPR005883">
    <property type="entry name" value="PilM"/>
</dbReference>
<dbReference type="CDD" id="cd24049">
    <property type="entry name" value="ASKHA_NBD_PilM"/>
    <property type="match status" value="1"/>
</dbReference>
<dbReference type="RefSeq" id="WP_068669120.1">
    <property type="nucleotide sequence ID" value="NZ_LWLG01000002.1"/>
</dbReference>
<dbReference type="PIRSF" id="PIRSF019169">
    <property type="entry name" value="PilM"/>
    <property type="match status" value="1"/>
</dbReference>
<name>A0A179D7D4_9BACT</name>
<dbReference type="Gene3D" id="3.30.1490.300">
    <property type="match status" value="1"/>
</dbReference>
<gene>
    <name evidence="1" type="ORF">TDIS_0583</name>
</gene>
<proteinExistence type="predicted"/>